<comment type="caution">
    <text evidence="4">The sequence shown here is derived from an EMBL/GenBank/DDBJ whole genome shotgun (WGS) entry which is preliminary data.</text>
</comment>
<feature type="region of interest" description="Disordered" evidence="1">
    <location>
        <begin position="13"/>
        <end position="54"/>
    </location>
</feature>
<feature type="compositionally biased region" description="Low complexity" evidence="1">
    <location>
        <begin position="1015"/>
        <end position="1027"/>
    </location>
</feature>
<evidence type="ECO:0000313" key="6">
    <source>
        <dbReference type="Proteomes" id="UP000836402"/>
    </source>
</evidence>
<feature type="region of interest" description="Disordered" evidence="1">
    <location>
        <begin position="1776"/>
        <end position="1830"/>
    </location>
</feature>
<organism evidence="4 5">
    <name type="scientific">Tilletia caries</name>
    <name type="common">wheat bunt fungus</name>
    <dbReference type="NCBI Taxonomy" id="13290"/>
    <lineage>
        <taxon>Eukaryota</taxon>
        <taxon>Fungi</taxon>
        <taxon>Dikarya</taxon>
        <taxon>Basidiomycota</taxon>
        <taxon>Ustilaginomycotina</taxon>
        <taxon>Exobasidiomycetes</taxon>
        <taxon>Tilletiales</taxon>
        <taxon>Tilletiaceae</taxon>
        <taxon>Tilletia</taxon>
    </lineage>
</organism>
<feature type="compositionally biased region" description="Basic and acidic residues" evidence="1">
    <location>
        <begin position="896"/>
        <end position="905"/>
    </location>
</feature>
<dbReference type="Proteomes" id="UP000077671">
    <property type="component" value="Unassembled WGS sequence"/>
</dbReference>
<feature type="region of interest" description="Disordered" evidence="1">
    <location>
        <begin position="420"/>
        <end position="441"/>
    </location>
</feature>
<dbReference type="EMBL" id="CAJHJG010003178">
    <property type="protein sequence ID" value="CAD6927373.1"/>
    <property type="molecule type" value="Genomic_DNA"/>
</dbReference>
<dbReference type="InterPro" id="IPR011022">
    <property type="entry name" value="Arrestin_C-like"/>
</dbReference>
<feature type="region of interest" description="Disordered" evidence="1">
    <location>
        <begin position="1161"/>
        <end position="1250"/>
    </location>
</feature>
<keyword evidence="6" id="KW-1185">Reference proteome</keyword>
<feature type="compositionally biased region" description="Basic and acidic residues" evidence="1">
    <location>
        <begin position="1190"/>
        <end position="1208"/>
    </location>
</feature>
<evidence type="ECO:0000313" key="3">
    <source>
        <dbReference type="EMBL" id="CAD6927373.1"/>
    </source>
</evidence>
<feature type="compositionally biased region" description="Polar residues" evidence="1">
    <location>
        <begin position="1382"/>
        <end position="1396"/>
    </location>
</feature>
<gene>
    <name evidence="4" type="ORF">A4X03_0g3262</name>
    <name evidence="3" type="ORF">JKIAZH3_G1116</name>
</gene>
<feature type="region of interest" description="Disordered" evidence="1">
    <location>
        <begin position="1044"/>
        <end position="1128"/>
    </location>
</feature>
<feature type="domain" description="Arrestin C-terminal-like" evidence="2">
    <location>
        <begin position="280"/>
        <end position="485"/>
    </location>
</feature>
<feature type="region of interest" description="Disordered" evidence="1">
    <location>
        <begin position="337"/>
        <end position="358"/>
    </location>
</feature>
<dbReference type="Proteomes" id="UP000836402">
    <property type="component" value="Unassembled WGS sequence"/>
</dbReference>
<evidence type="ECO:0000313" key="5">
    <source>
        <dbReference type="Proteomes" id="UP000077671"/>
    </source>
</evidence>
<feature type="region of interest" description="Disordered" evidence="1">
    <location>
        <begin position="736"/>
        <end position="1027"/>
    </location>
</feature>
<dbReference type="EMBL" id="LWDD02000366">
    <property type="protein sequence ID" value="KAE8261427.1"/>
    <property type="molecule type" value="Genomic_DNA"/>
</dbReference>
<feature type="compositionally biased region" description="Low complexity" evidence="1">
    <location>
        <begin position="1780"/>
        <end position="1794"/>
    </location>
</feature>
<evidence type="ECO:0000256" key="1">
    <source>
        <dbReference type="SAM" id="MobiDB-lite"/>
    </source>
</evidence>
<feature type="compositionally biased region" description="Basic and acidic residues" evidence="1">
    <location>
        <begin position="1216"/>
        <end position="1225"/>
    </location>
</feature>
<feature type="compositionally biased region" description="Low complexity" evidence="1">
    <location>
        <begin position="1226"/>
        <end position="1239"/>
    </location>
</feature>
<feature type="compositionally biased region" description="Basic residues" evidence="1">
    <location>
        <begin position="427"/>
        <end position="437"/>
    </location>
</feature>
<accession>A0A177V974</accession>
<feature type="compositionally biased region" description="Low complexity" evidence="1">
    <location>
        <begin position="1348"/>
        <end position="1359"/>
    </location>
</feature>
<feature type="region of interest" description="Disordered" evidence="1">
    <location>
        <begin position="1484"/>
        <end position="1507"/>
    </location>
</feature>
<feature type="compositionally biased region" description="Basic and acidic residues" evidence="1">
    <location>
        <begin position="1325"/>
        <end position="1336"/>
    </location>
</feature>
<dbReference type="SMART" id="SM01017">
    <property type="entry name" value="Arrestin_C"/>
    <property type="match status" value="1"/>
</dbReference>
<feature type="compositionally biased region" description="Acidic residues" evidence="1">
    <location>
        <begin position="886"/>
        <end position="895"/>
    </location>
</feature>
<feature type="compositionally biased region" description="Basic and acidic residues" evidence="1">
    <location>
        <begin position="1162"/>
        <end position="1179"/>
    </location>
</feature>
<reference evidence="4" key="1">
    <citation type="submission" date="2016-04" db="EMBL/GenBank/DDBJ databases">
        <authorList>
            <person name="Nguyen H.D."/>
            <person name="Kesanakurti P."/>
            <person name="Cullis J."/>
            <person name="Levesque C.A."/>
            <person name="Hambleton S."/>
        </authorList>
    </citation>
    <scope>NUCLEOTIDE SEQUENCE</scope>
    <source>
        <strain evidence="4">DAOMC 238032</strain>
    </source>
</reference>
<dbReference type="Gene3D" id="2.60.40.640">
    <property type="match status" value="2"/>
</dbReference>
<feature type="compositionally biased region" description="Low complexity" evidence="1">
    <location>
        <begin position="836"/>
        <end position="863"/>
    </location>
</feature>
<reference evidence="3" key="3">
    <citation type="submission" date="2020-10" db="EMBL/GenBank/DDBJ databases">
        <authorList>
            <person name="Sedaghatjoo S."/>
        </authorList>
    </citation>
    <scope>NUCLEOTIDE SEQUENCE</scope>
    <source>
        <strain evidence="3">AZH3</strain>
    </source>
</reference>
<name>A0A177V974_9BASI</name>
<reference evidence="4" key="2">
    <citation type="journal article" date="2019" name="IMA Fungus">
        <title>Genome sequencing and comparison of five Tilletia species to identify candidate genes for the detection of regulated species infecting wheat.</title>
        <authorList>
            <person name="Nguyen H.D.T."/>
            <person name="Sultana T."/>
            <person name="Kesanakurti P."/>
            <person name="Hambleton S."/>
        </authorList>
    </citation>
    <scope>NUCLEOTIDE SEQUENCE</scope>
    <source>
        <strain evidence="4">DAOMC 238032</strain>
    </source>
</reference>
<feature type="region of interest" description="Disordered" evidence="1">
    <location>
        <begin position="1276"/>
        <end position="1404"/>
    </location>
</feature>
<feature type="compositionally biased region" description="Polar residues" evidence="1">
    <location>
        <begin position="962"/>
        <end position="973"/>
    </location>
</feature>
<feature type="compositionally biased region" description="Basic and acidic residues" evidence="1">
    <location>
        <begin position="976"/>
        <end position="989"/>
    </location>
</feature>
<evidence type="ECO:0000313" key="4">
    <source>
        <dbReference type="EMBL" id="KAE8261427.1"/>
    </source>
</evidence>
<feature type="compositionally biased region" description="Polar residues" evidence="1">
    <location>
        <begin position="530"/>
        <end position="545"/>
    </location>
</feature>
<dbReference type="InterPro" id="IPR014752">
    <property type="entry name" value="Arrestin-like_C"/>
</dbReference>
<sequence>MFAPTFPAQHPTLAPHHLPLGIHPPATPPSPHMHGQFPNELLRSTSPAVGPDHRLPAAADFVGDQRSMPMDAVTKHPKLRLQLTLGADCFEAGGAVHGRMEVCSLTGKGMRIGEIAVELEAAEELHSRDHSARQTFLYARTLFQGAHLPPSNAVTPHAPITTSSHTHSGTTVWWNSRKGKTTFPFSFPVPVRAPSSVSFAGNASLRYVLKGTAQIWVASQTSSTASPHDQQHQQRHLITVRAEVPVVERWPVTLARSLPSHPLFHEPIDVVADTRLFLGGNGAVWLEAGLLRSIFLSGSEVHLKLSVRNNTKRHVSGVKVSLARRLVFPVQRSDELEPGGPGALLRPPGKTTVQEGNGQQPMITEVVSEQSFKTTGSTSSHAGANYEFPPNEETVCVLPVRIPHDLRTVGLGVPCGPEHGGEGHAATHAKPHHHHQDIRHTPGSGWSGRSLLFEVQVVLRVALPLGALSKDLTVEIPIWVVHPRSVGAEGIKVLMEARDLALQNPLHQLPRGPDAQHNDASRPKHRQSLDSHSQAYQDVNVQRPHSSAGHHQQPGPMQQFGNLAPQHYPGPGQAPPYQLPVSPSPHSLAPMQQYAIERGWSPAPMAPGMQLHQMPSIVNVMPARPASAMDSYRPPPPPLSPAPAPGFQYAPGMMVAVPQIPMPISFGAPAPHMNGGNGAEAFVFDPNAPDWRASRMFVSPEAAAAQYGSAIPRSASAAPDVGSNLNRQDTMASFTTFANLPPPVPQQQVAAPPQPFPGPPERRASFDQHPSSQMRRVMSGPLPLPGSTIVEAPREAQDSQQEPPRPCPSPGPGRDQRAQPKHKHVPTPPASMLSDSRPSGTASGASAGSASAPAVAAPAAQRAPPTPTDVYAQLAMHSHSRMLSEVPEEGDEDDHEHEHEHDGHETGSVPIAGRPIPGSMVSLGRAPSRLESQSPAPSRSLDIAALENLADQSGSKNRRAAPNSSSVQTTPVLQQVEDRSQTPKAETRSKSQVPVAVKSVTPGTPSSQPRLLGRSSSSMSVSSQGAGLAALEARLARPMTPLASAPAAVEEATPKADDSTRAGSRLPETSYRNAVPAQKESSPPRPVEKAAATKPRNSAPAKYSAILADETDDEDNSRAKVVPAAKKAQDVKPVAIIKPISPAIPQAQQPIRVYGNIAPAAEGRRRSVDETVKKPEATSKTKVPVAPAAVDREQKREDRAVAERERMAQEAIQRADASKAAREKAQAALRAESAKASALPEPAKPKAVELRDVPAATRAVRNSTGSSALAQIRAIEQRAESASSMARQDSGRSLLADRARDDASAAPKPMSVVRDKRLSLPATAKRPEHTGPEDSKYVPVPSAALRSVKQQVQAVQHAKVPSEAEKILNKRRESLKKVDPATTPSQVAANPSSGNQREAEQRVLGKKAVDRVAGWLTEAASPPTSSLDGIFTASKLGGSGGQLEPKVEMIVRRVSAFDMIEAVNTPKTPSSSVLIAYKGSSQPVKALPVPGSSSSASGSGGHHLNDDAPTMAELLAASGIQPRDKEQDGESAMGSVNTFKPKARLAGSGGAPALDFSNVSTCNGGVTKVEANRALANSLAPPPSGAIRNNKTAAVVAAFEISSGKPRRSVDGHEAVKITTPKIKPLKGPTAAGVFLNSATPHGIFSSQSSSSAAVEAEVPAAGSSKVHPYSALALRPTRRQSVDFKGRAAAFEGNTSNDSGGETPIVAVSNVRHRPRASVDVVRLPPSAWDVGVGASAATATAAPVPVRASSSGSVLPASKAAVRSPTMKTIEADSWQNASSSRALAPPAATSTDAHAGRDGATAEGLKAPTKRDGVTVDGRGTTKAIGSNRLRELRSVWGS</sequence>
<protein>
    <recommendedName>
        <fullName evidence="2">Arrestin C-terminal-like domain-containing protein</fullName>
    </recommendedName>
</protein>
<feature type="compositionally biased region" description="Basic and acidic residues" evidence="1">
    <location>
        <begin position="1360"/>
        <end position="1379"/>
    </location>
</feature>
<proteinExistence type="predicted"/>
<feature type="region of interest" description="Disordered" evidence="1">
    <location>
        <begin position="506"/>
        <end position="580"/>
    </location>
</feature>
<evidence type="ECO:0000259" key="2">
    <source>
        <dbReference type="SMART" id="SM01017"/>
    </source>
</evidence>